<dbReference type="Proteomes" id="UP000010866">
    <property type="component" value="Chromosome"/>
</dbReference>
<evidence type="ECO:0000313" key="2">
    <source>
        <dbReference type="Proteomes" id="UP000010866"/>
    </source>
</evidence>
<organism evidence="1 2">
    <name type="scientific">Methanomethylovorans hollandica (strain DSM 15978 / NBRC 107637 / DMS1)</name>
    <dbReference type="NCBI Taxonomy" id="867904"/>
    <lineage>
        <taxon>Archaea</taxon>
        <taxon>Methanobacteriati</taxon>
        <taxon>Methanobacteriota</taxon>
        <taxon>Stenosarchaea group</taxon>
        <taxon>Methanomicrobia</taxon>
        <taxon>Methanosarcinales</taxon>
        <taxon>Methanosarcinaceae</taxon>
        <taxon>Methanomethylovorans</taxon>
    </lineage>
</organism>
<dbReference type="GeneID" id="14406988"/>
<accession>L0KWA4</accession>
<dbReference type="RefSeq" id="WP_015324577.1">
    <property type="nucleotide sequence ID" value="NC_019977.1"/>
</dbReference>
<dbReference type="HOGENOM" id="CLU_2519761_0_0_2"/>
<protein>
    <submittedName>
        <fullName evidence="1">Uncharacterized protein</fullName>
    </submittedName>
</protein>
<dbReference type="KEGG" id="mhz:Metho_1179"/>
<name>L0KWA4_METHD</name>
<evidence type="ECO:0000313" key="1">
    <source>
        <dbReference type="EMBL" id="AGB49411.1"/>
    </source>
</evidence>
<gene>
    <name evidence="1" type="ordered locus">Metho_1179</name>
</gene>
<proteinExistence type="predicted"/>
<keyword evidence="2" id="KW-1185">Reference proteome</keyword>
<reference evidence="2" key="1">
    <citation type="submission" date="2012-02" db="EMBL/GenBank/DDBJ databases">
        <title>Complete sequence of chromosome of Methanomethylovorans hollandica DSM 15978.</title>
        <authorList>
            <person name="Lucas S."/>
            <person name="Copeland A."/>
            <person name="Lapidus A."/>
            <person name="Glavina del Rio T."/>
            <person name="Dalin E."/>
            <person name="Tice H."/>
            <person name="Bruce D."/>
            <person name="Goodwin L."/>
            <person name="Pitluck S."/>
            <person name="Peters L."/>
            <person name="Mikhailova N."/>
            <person name="Held B."/>
            <person name="Kyrpides N."/>
            <person name="Mavromatis K."/>
            <person name="Ivanova N."/>
            <person name="Brettin T."/>
            <person name="Detter J.C."/>
            <person name="Han C."/>
            <person name="Larimer F."/>
            <person name="Land M."/>
            <person name="Hauser L."/>
            <person name="Markowitz V."/>
            <person name="Cheng J.-F."/>
            <person name="Hugenholtz P."/>
            <person name="Woyke T."/>
            <person name="Wu D."/>
            <person name="Spring S."/>
            <person name="Schroeder M."/>
            <person name="Brambilla E."/>
            <person name="Klenk H.-P."/>
            <person name="Eisen J.A."/>
        </authorList>
    </citation>
    <scope>NUCLEOTIDE SEQUENCE [LARGE SCALE GENOMIC DNA]</scope>
    <source>
        <strain evidence="2">DSM 15978 / NBRC 107637 / DMS1</strain>
    </source>
</reference>
<dbReference type="EMBL" id="CP003362">
    <property type="protein sequence ID" value="AGB49411.1"/>
    <property type="molecule type" value="Genomic_DNA"/>
</dbReference>
<dbReference type="AlphaFoldDB" id="L0KWA4"/>
<sequence length="84" mass="9573">MSGVTIEYDEWLNALLDVYRFRISILNEHLSSMPVKTKENGSQCHQLECQLLALKEIFSELEARGTQGRTTIENDADQSKITLT</sequence>